<dbReference type="Proteomes" id="UP000000707">
    <property type="component" value="Unassembled WGS sequence"/>
</dbReference>
<sequence length="285" mass="31998">MTKEDYAGDDLNDGLEYEIDLSDAPEQGGIPHGALESEDEIAEASEIEDNEVAKLSTEAKAGKKRKATDSKLKEKKKMKMEIDLEQKKSISKESSTEVIADYINKTVAQKNKKLSSLELSDLYISKNDIRSTSEIEGPRNLEGLASYLNTRFKNMLPAGKKGKRSGNDDERKFIVIISMSAIRACDVYRSTKNLNGSSIKLINKNKIAADIKLLQVSKSRVFCCTPTRLKKVCEHEENVLNKKEVKIVILDNSYLDQKGQNIWDIPETIQVLKELTDNGAKVYLY</sequence>
<dbReference type="HOGENOM" id="CLU_086112_0_0_1"/>
<dbReference type="RefSeq" id="XP_006689642.1">
    <property type="nucleotide sequence ID" value="XM_006689579.1"/>
</dbReference>
<feature type="region of interest" description="Disordered" evidence="1">
    <location>
        <begin position="44"/>
        <end position="73"/>
    </location>
</feature>
<proteinExistence type="predicted"/>
<dbReference type="GO" id="GO:0030686">
    <property type="term" value="C:90S preribosome"/>
    <property type="evidence" value="ECO:0007669"/>
    <property type="project" value="TreeGrafter"/>
</dbReference>
<dbReference type="KEGG" id="cten:18248323"/>
<dbReference type="PANTHER" id="PTHR24030">
    <property type="entry name" value="PROTEIN CMSS1"/>
    <property type="match status" value="1"/>
</dbReference>
<dbReference type="PANTHER" id="PTHR24030:SF0">
    <property type="entry name" value="PROTEIN CMSS1"/>
    <property type="match status" value="1"/>
</dbReference>
<keyword evidence="3" id="KW-1185">Reference proteome</keyword>
<evidence type="ECO:0000256" key="1">
    <source>
        <dbReference type="SAM" id="MobiDB-lite"/>
    </source>
</evidence>
<protein>
    <recommendedName>
        <fullName evidence="4">Protein CMS1</fullName>
    </recommendedName>
</protein>
<gene>
    <name evidence="2" type="ORF">CANTEDRAFT_116469</name>
</gene>
<dbReference type="GO" id="GO:0005634">
    <property type="term" value="C:nucleus"/>
    <property type="evidence" value="ECO:0007669"/>
    <property type="project" value="TreeGrafter"/>
</dbReference>
<dbReference type="EMBL" id="GL996528">
    <property type="protein sequence ID" value="EGV60428.1"/>
    <property type="molecule type" value="Genomic_DNA"/>
</dbReference>
<reference evidence="2 3" key="1">
    <citation type="journal article" date="2011" name="Proc. Natl. Acad. Sci. U.S.A.">
        <title>Comparative genomics of xylose-fermenting fungi for enhanced biofuel production.</title>
        <authorList>
            <person name="Wohlbach D.J."/>
            <person name="Kuo A."/>
            <person name="Sato T.K."/>
            <person name="Potts K.M."/>
            <person name="Salamov A.A."/>
            <person name="LaButti K.M."/>
            <person name="Sun H."/>
            <person name="Clum A."/>
            <person name="Pangilinan J.L."/>
            <person name="Lindquist E.A."/>
            <person name="Lucas S."/>
            <person name="Lapidus A."/>
            <person name="Jin M."/>
            <person name="Gunawan C."/>
            <person name="Balan V."/>
            <person name="Dale B.E."/>
            <person name="Jeffries T.W."/>
            <person name="Zinkel R."/>
            <person name="Barry K.W."/>
            <person name="Grigoriev I.V."/>
            <person name="Gasch A.P."/>
        </authorList>
    </citation>
    <scope>NUCLEOTIDE SEQUENCE [LARGE SCALE GENOMIC DNA]</scope>
    <source>
        <strain evidence="3">ATCC 10573 / BCRC 21748 / CBS 615 / JCM 9827 / NBRC 10315 / NRRL Y-1498 / VKM Y-70</strain>
    </source>
</reference>
<evidence type="ECO:0008006" key="4">
    <source>
        <dbReference type="Google" id="ProtNLM"/>
    </source>
</evidence>
<accession>G3BE08</accession>
<evidence type="ECO:0000313" key="3">
    <source>
        <dbReference type="Proteomes" id="UP000000707"/>
    </source>
</evidence>
<dbReference type="STRING" id="590646.G3BE08"/>
<dbReference type="InterPro" id="IPR032704">
    <property type="entry name" value="Cms1"/>
</dbReference>
<dbReference type="Pfam" id="PF14617">
    <property type="entry name" value="CMS1"/>
    <property type="match status" value="1"/>
</dbReference>
<dbReference type="GeneID" id="18248323"/>
<name>G3BE08_CANTC</name>
<organism evidence="3">
    <name type="scientific">Candida tenuis (strain ATCC 10573 / BCRC 21748 / CBS 615 / JCM 9827 / NBRC 10315 / NRRL Y-1498 / VKM Y-70)</name>
    <name type="common">Yeast</name>
    <name type="synonym">Yamadazyma tenuis</name>
    <dbReference type="NCBI Taxonomy" id="590646"/>
    <lineage>
        <taxon>Eukaryota</taxon>
        <taxon>Fungi</taxon>
        <taxon>Dikarya</taxon>
        <taxon>Ascomycota</taxon>
        <taxon>Saccharomycotina</taxon>
        <taxon>Pichiomycetes</taxon>
        <taxon>Debaryomycetaceae</taxon>
        <taxon>Yamadazyma</taxon>
    </lineage>
</organism>
<dbReference type="eggNOG" id="KOG3089">
    <property type="taxonomic scope" value="Eukaryota"/>
</dbReference>
<evidence type="ECO:0000313" key="2">
    <source>
        <dbReference type="EMBL" id="EGV60428.1"/>
    </source>
</evidence>
<dbReference type="OrthoDB" id="1929311at2759"/>
<feature type="region of interest" description="Disordered" evidence="1">
    <location>
        <begin position="19"/>
        <end position="38"/>
    </location>
</feature>
<dbReference type="AlphaFoldDB" id="G3BE08"/>